<comment type="caution">
    <text evidence="2">The sequence shown here is derived from an EMBL/GenBank/DDBJ whole genome shotgun (WGS) entry which is preliminary data.</text>
</comment>
<dbReference type="InterPro" id="IPR021109">
    <property type="entry name" value="Peptidase_aspartic_dom_sf"/>
</dbReference>
<dbReference type="Gene3D" id="2.40.70.10">
    <property type="entry name" value="Acid Proteases"/>
    <property type="match status" value="1"/>
</dbReference>
<organism evidence="2 3">
    <name type="scientific">Lolium multiflorum</name>
    <name type="common">Italian ryegrass</name>
    <name type="synonym">Lolium perenne subsp. multiflorum</name>
    <dbReference type="NCBI Taxonomy" id="4521"/>
    <lineage>
        <taxon>Eukaryota</taxon>
        <taxon>Viridiplantae</taxon>
        <taxon>Streptophyta</taxon>
        <taxon>Embryophyta</taxon>
        <taxon>Tracheophyta</taxon>
        <taxon>Spermatophyta</taxon>
        <taxon>Magnoliopsida</taxon>
        <taxon>Liliopsida</taxon>
        <taxon>Poales</taxon>
        <taxon>Poaceae</taxon>
        <taxon>BOP clade</taxon>
        <taxon>Pooideae</taxon>
        <taxon>Poodae</taxon>
        <taxon>Poeae</taxon>
        <taxon>Poeae Chloroplast Group 2 (Poeae type)</taxon>
        <taxon>Loliodinae</taxon>
        <taxon>Loliinae</taxon>
        <taxon>Lolium</taxon>
    </lineage>
</organism>
<reference evidence="2" key="1">
    <citation type="submission" date="2023-07" db="EMBL/GenBank/DDBJ databases">
        <title>A chromosome-level genome assembly of Lolium multiflorum.</title>
        <authorList>
            <person name="Chen Y."/>
            <person name="Copetti D."/>
            <person name="Kolliker R."/>
            <person name="Studer B."/>
        </authorList>
    </citation>
    <scope>NUCLEOTIDE SEQUENCE</scope>
    <source>
        <strain evidence="2">02402/16</strain>
        <tissue evidence="2">Leaf</tissue>
    </source>
</reference>
<keyword evidence="3" id="KW-1185">Reference proteome</keyword>
<evidence type="ECO:0000313" key="2">
    <source>
        <dbReference type="EMBL" id="KAK1632408.1"/>
    </source>
</evidence>
<dbReference type="SUPFAM" id="SSF50630">
    <property type="entry name" value="Acid proteases"/>
    <property type="match status" value="1"/>
</dbReference>
<evidence type="ECO:0000313" key="3">
    <source>
        <dbReference type="Proteomes" id="UP001231189"/>
    </source>
</evidence>
<dbReference type="Proteomes" id="UP001231189">
    <property type="component" value="Unassembled WGS sequence"/>
</dbReference>
<name>A0AAD8RWB8_LOLMU</name>
<dbReference type="CDD" id="cd00303">
    <property type="entry name" value="retropepsin_like"/>
    <property type="match status" value="1"/>
</dbReference>
<dbReference type="PANTHER" id="PTHR33067">
    <property type="entry name" value="RNA-DIRECTED DNA POLYMERASE-RELATED"/>
    <property type="match status" value="1"/>
</dbReference>
<sequence length="529" mass="58594">MLKEFISTQTAFNKSVEEKLGKIDILASKVDSLAADVDLLKSKVMTNENHHNKITTTANAIQVRINENIRLMAELRARWDREENEKLAKEKNIAKVWTITTISNANATHVAAPPTHTNKRIGVSNVSTSNAKREKLPETAKTAETACDKAAEIFSNIGDDDPIALDYNGLNFDDCHISEVIKFLQKLAKSPNASAINLAFTHHITNALIKAREEKLEREASIPKKLEDGWEPIIKMKIKDFDCNALCDLGASISVMPKKIYNMLDLPPLKNCYLDVNLADHSTKKPLGKVDNVRITINNNLVPVDFVVLDIEYNASCPVILGRPFLRTVGAIIDMKEGSTLAPESGVAPHYIPPPSTFNVLLGSSWFDKPWFLSEGKLAAVRIIPSSWGCPTNICFAAGILLHSVALIVLAVHPPDPLPRRPRHRRICFTADHATDGSASPPTSPPTDLLHRRPRHRRICFTADLIHSVAINSFHVDAPDRLQRNRVYFTAAPPQKPIYSTDYLGATAVSTSPDPLPANQICFTNAYFY</sequence>
<dbReference type="PANTHER" id="PTHR33067:SF31">
    <property type="entry name" value="RNA-DIRECTED DNA POLYMERASE"/>
    <property type="match status" value="1"/>
</dbReference>
<dbReference type="AlphaFoldDB" id="A0AAD8RWB8"/>
<accession>A0AAD8RWB8</accession>
<gene>
    <name evidence="2" type="ORF">QYE76_006723</name>
</gene>
<feature type="region of interest" description="Disordered" evidence="1">
    <location>
        <begin position="112"/>
        <end position="138"/>
    </location>
</feature>
<protein>
    <submittedName>
        <fullName evidence="2">Uncharacterized protein</fullName>
    </submittedName>
</protein>
<evidence type="ECO:0000256" key="1">
    <source>
        <dbReference type="SAM" id="MobiDB-lite"/>
    </source>
</evidence>
<dbReference type="EMBL" id="JAUUTY010000005">
    <property type="protein sequence ID" value="KAK1632408.1"/>
    <property type="molecule type" value="Genomic_DNA"/>
</dbReference>
<proteinExistence type="predicted"/>